<dbReference type="PANTHER" id="PTHR22912:SF151">
    <property type="entry name" value="DIHYDROLIPOYL DEHYDROGENASE, MITOCHONDRIAL"/>
    <property type="match status" value="1"/>
</dbReference>
<dbReference type="OrthoDB" id="361797at2759"/>
<dbReference type="Pfam" id="PF02852">
    <property type="entry name" value="Pyr_redox_dim"/>
    <property type="match status" value="1"/>
</dbReference>
<gene>
    <name evidence="9" type="ORF">AOQ84DRAFT_407853</name>
</gene>
<dbReference type="PRINTS" id="PR00368">
    <property type="entry name" value="FADPNR"/>
</dbReference>
<keyword evidence="5" id="KW-0547">Nucleotide-binding</keyword>
<dbReference type="InterPro" id="IPR036188">
    <property type="entry name" value="FAD/NAD-bd_sf"/>
</dbReference>
<dbReference type="InterPro" id="IPR050151">
    <property type="entry name" value="Class-I_Pyr_Nuc-Dis_Oxidored"/>
</dbReference>
<evidence type="ECO:0000256" key="5">
    <source>
        <dbReference type="PIRSR" id="PIRSR000350-3"/>
    </source>
</evidence>
<feature type="binding site" evidence="5">
    <location>
        <position position="137"/>
    </location>
    <ligand>
        <name>FAD</name>
        <dbReference type="ChEBI" id="CHEBI:57692"/>
    </ligand>
</feature>
<dbReference type="GO" id="GO:0004148">
    <property type="term" value="F:dihydrolipoyl dehydrogenase (NADH) activity"/>
    <property type="evidence" value="ECO:0007669"/>
    <property type="project" value="TreeGrafter"/>
</dbReference>
<keyword evidence="4 5" id="KW-0520">NAD</keyword>
<dbReference type="InterPro" id="IPR001100">
    <property type="entry name" value="Pyr_nuc-diS_OxRdtase"/>
</dbReference>
<feature type="binding site" evidence="5">
    <location>
        <position position="70"/>
    </location>
    <ligand>
        <name>FAD</name>
        <dbReference type="ChEBI" id="CHEBI:57692"/>
    </ligand>
</feature>
<evidence type="ECO:0000259" key="7">
    <source>
        <dbReference type="Pfam" id="PF02852"/>
    </source>
</evidence>
<feature type="binding site" evidence="5">
    <location>
        <position position="292"/>
    </location>
    <ligand>
        <name>NAD(+)</name>
        <dbReference type="ChEBI" id="CHEBI:57540"/>
    </ligand>
</feature>
<feature type="domain" description="FAD/NAD(P)-binding" evidence="8">
    <location>
        <begin position="24"/>
        <end position="347"/>
    </location>
</feature>
<name>A0A8E2F160_9PEZI</name>
<comment type="similarity">
    <text evidence="1">Belongs to the class-I pyridine nucleotide-disulfide oxidoreductase family.</text>
</comment>
<dbReference type="AlphaFoldDB" id="A0A8E2F160"/>
<evidence type="ECO:0000256" key="6">
    <source>
        <dbReference type="PIRSR" id="PIRSR000350-4"/>
    </source>
</evidence>
<dbReference type="Gene3D" id="3.30.390.30">
    <property type="match status" value="1"/>
</dbReference>
<reference evidence="9 10" key="1">
    <citation type="journal article" date="2016" name="Nat. Commun.">
        <title>Ectomycorrhizal ecology is imprinted in the genome of the dominant symbiotic fungus Cenococcum geophilum.</title>
        <authorList>
            <consortium name="DOE Joint Genome Institute"/>
            <person name="Peter M."/>
            <person name="Kohler A."/>
            <person name="Ohm R.A."/>
            <person name="Kuo A."/>
            <person name="Krutzmann J."/>
            <person name="Morin E."/>
            <person name="Arend M."/>
            <person name="Barry K.W."/>
            <person name="Binder M."/>
            <person name="Choi C."/>
            <person name="Clum A."/>
            <person name="Copeland A."/>
            <person name="Grisel N."/>
            <person name="Haridas S."/>
            <person name="Kipfer T."/>
            <person name="LaButti K."/>
            <person name="Lindquist E."/>
            <person name="Lipzen A."/>
            <person name="Maire R."/>
            <person name="Meier B."/>
            <person name="Mihaltcheva S."/>
            <person name="Molinier V."/>
            <person name="Murat C."/>
            <person name="Poggeler S."/>
            <person name="Quandt C.A."/>
            <person name="Sperisen C."/>
            <person name="Tritt A."/>
            <person name="Tisserant E."/>
            <person name="Crous P.W."/>
            <person name="Henrissat B."/>
            <person name="Nehls U."/>
            <person name="Egli S."/>
            <person name="Spatafora J.W."/>
            <person name="Grigoriev I.V."/>
            <person name="Martin F.M."/>
        </authorList>
    </citation>
    <scope>NUCLEOTIDE SEQUENCE [LARGE SCALE GENOMIC DNA]</scope>
    <source>
        <strain evidence="9 10">CBS 207.34</strain>
    </source>
</reference>
<dbReference type="Gene3D" id="3.50.50.60">
    <property type="entry name" value="FAD/NAD(P)-binding domain"/>
    <property type="match status" value="2"/>
</dbReference>
<evidence type="ECO:0000256" key="1">
    <source>
        <dbReference type="ARBA" id="ARBA00007532"/>
    </source>
</evidence>
<keyword evidence="10" id="KW-1185">Reference proteome</keyword>
<feature type="binding site" evidence="5">
    <location>
        <begin position="167"/>
        <end position="169"/>
    </location>
    <ligand>
        <name>FAD</name>
        <dbReference type="ChEBI" id="CHEBI:57692"/>
    </ligand>
</feature>
<comment type="cofactor">
    <cofactor evidence="5">
        <name>FAD</name>
        <dbReference type="ChEBI" id="CHEBI:57692"/>
    </cofactor>
    <text evidence="5">Binds 1 FAD per subunit.</text>
</comment>
<dbReference type="PANTHER" id="PTHR22912">
    <property type="entry name" value="DISULFIDE OXIDOREDUCTASE"/>
    <property type="match status" value="1"/>
</dbReference>
<protein>
    <submittedName>
        <fullName evidence="9">Mercuric reductase</fullName>
    </submittedName>
</protein>
<dbReference type="SUPFAM" id="SSF55424">
    <property type="entry name" value="FAD/NAD-linked reductases, dimerisation (C-terminal) domain"/>
    <property type="match status" value="1"/>
</dbReference>
<evidence type="ECO:0000256" key="2">
    <source>
        <dbReference type="ARBA" id="ARBA00022630"/>
    </source>
</evidence>
<dbReference type="SUPFAM" id="SSF51905">
    <property type="entry name" value="FAD/NAD(P)-binding domain"/>
    <property type="match status" value="1"/>
</dbReference>
<feature type="binding site" evidence="5">
    <location>
        <begin position="204"/>
        <end position="211"/>
    </location>
    <ligand>
        <name>NAD(+)</name>
        <dbReference type="ChEBI" id="CHEBI:57540"/>
    </ligand>
</feature>
<dbReference type="InterPro" id="IPR023753">
    <property type="entry name" value="FAD/NAD-binding_dom"/>
</dbReference>
<keyword evidence="3 5" id="KW-0274">FAD</keyword>
<evidence type="ECO:0000259" key="8">
    <source>
        <dbReference type="Pfam" id="PF07992"/>
    </source>
</evidence>
<feature type="disulfide bond" description="Redox-active" evidence="6">
    <location>
        <begin position="61"/>
        <end position="66"/>
    </location>
</feature>
<evidence type="ECO:0000256" key="4">
    <source>
        <dbReference type="ARBA" id="ARBA00023027"/>
    </source>
</evidence>
<sequence>MPPYESINLHPSTHLTSSIKSHTYDVICIGSGWAGRIIAARIVKAGLTAIIVEDELVGGDCPFWACVPSKALLRPNEALETAKSVGGARERIYDSQKGVEVEAVFKRRDAFTANFDDSAVLVPLVENSGAHLVRGTGKIVGERKVKIEPLKGEAIELEAKYAVVICTGSEPIIPDVPGLREAKPWTPREATSSSEVPEHLLVIGGGAVGSEMATAYSSFGAKVTLVNSTEEILSKVDPEAGKLVRESLSSHGVQIIVSAKITEVSREANKSVNVKLSNGDIITASEILVAVGRRAKTTGIGLEELGLKADGTPIPVDESLCVDSVLGGWLYAAGDVNGRAPLTHSSKYHGRIVSNTIISKLNKLPESRVAWGRISATADRRAMPQVIFTDPTVASVGLTRTRAQAAGITFREVTAPAKTLGAILHADGYQEGWAQWIIEEISNKLLGATFVGRDVADLLHASTMAIVGGMTIEQMAHAVPSFPTMSEVYLNLLDAAGL</sequence>
<organism evidence="9 10">
    <name type="scientific">Glonium stellatum</name>
    <dbReference type="NCBI Taxonomy" id="574774"/>
    <lineage>
        <taxon>Eukaryota</taxon>
        <taxon>Fungi</taxon>
        <taxon>Dikarya</taxon>
        <taxon>Ascomycota</taxon>
        <taxon>Pezizomycotina</taxon>
        <taxon>Dothideomycetes</taxon>
        <taxon>Pleosporomycetidae</taxon>
        <taxon>Gloniales</taxon>
        <taxon>Gloniaceae</taxon>
        <taxon>Glonium</taxon>
    </lineage>
</organism>
<dbReference type="PRINTS" id="PR00411">
    <property type="entry name" value="PNDRDTASEI"/>
</dbReference>
<evidence type="ECO:0000256" key="3">
    <source>
        <dbReference type="ARBA" id="ARBA00022827"/>
    </source>
</evidence>
<feature type="domain" description="Pyridine nucleotide-disulphide oxidoreductase dimerisation" evidence="7">
    <location>
        <begin position="383"/>
        <end position="489"/>
    </location>
</feature>
<keyword evidence="2" id="KW-0285">Flavoprotein</keyword>
<accession>A0A8E2F160</accession>
<evidence type="ECO:0000313" key="9">
    <source>
        <dbReference type="EMBL" id="OCL08008.1"/>
    </source>
</evidence>
<dbReference type="GO" id="GO:0050660">
    <property type="term" value="F:flavin adenine dinucleotide binding"/>
    <property type="evidence" value="ECO:0007669"/>
    <property type="project" value="TreeGrafter"/>
</dbReference>
<dbReference type="Pfam" id="PF07992">
    <property type="entry name" value="Pyr_redox_2"/>
    <property type="match status" value="1"/>
</dbReference>
<evidence type="ECO:0000313" key="10">
    <source>
        <dbReference type="Proteomes" id="UP000250140"/>
    </source>
</evidence>
<feature type="binding site" evidence="5">
    <location>
        <position position="335"/>
    </location>
    <ligand>
        <name>FAD</name>
        <dbReference type="ChEBI" id="CHEBI:57692"/>
    </ligand>
</feature>
<proteinExistence type="inferred from homology"/>
<dbReference type="InterPro" id="IPR004099">
    <property type="entry name" value="Pyr_nucl-diS_OxRdtase_dimer"/>
</dbReference>
<dbReference type="GO" id="GO:0006103">
    <property type="term" value="P:2-oxoglutarate metabolic process"/>
    <property type="evidence" value="ECO:0007669"/>
    <property type="project" value="TreeGrafter"/>
</dbReference>
<dbReference type="EMBL" id="KV749732">
    <property type="protein sequence ID" value="OCL08008.1"/>
    <property type="molecule type" value="Genomic_DNA"/>
</dbReference>
<dbReference type="Proteomes" id="UP000250140">
    <property type="component" value="Unassembled WGS sequence"/>
</dbReference>
<dbReference type="InterPro" id="IPR016156">
    <property type="entry name" value="FAD/NAD-linked_Rdtase_dimer_sf"/>
</dbReference>
<dbReference type="PIRSF" id="PIRSF000350">
    <property type="entry name" value="Mercury_reductase_MerA"/>
    <property type="match status" value="1"/>
</dbReference>